<dbReference type="EMBL" id="CM001217">
    <property type="protein sequence ID" value="AES59969.1"/>
    <property type="molecule type" value="Genomic_DNA"/>
</dbReference>
<reference evidence="2 4" key="2">
    <citation type="journal article" date="2014" name="BMC Genomics">
        <title>An improved genome release (version Mt4.0) for the model legume Medicago truncatula.</title>
        <authorList>
            <person name="Tang H."/>
            <person name="Krishnakumar V."/>
            <person name="Bidwell S."/>
            <person name="Rosen B."/>
            <person name="Chan A."/>
            <person name="Zhou S."/>
            <person name="Gentzbittel L."/>
            <person name="Childs K.L."/>
            <person name="Yandell M."/>
            <person name="Gundlach H."/>
            <person name="Mayer K.F."/>
            <person name="Schwartz D.C."/>
            <person name="Town C.D."/>
        </authorList>
    </citation>
    <scope>GENOME REANNOTATION</scope>
    <source>
        <strain evidence="3 4">cv. Jemalong A17</strain>
    </source>
</reference>
<dbReference type="EnsemblPlants" id="AES59969">
    <property type="protein sequence ID" value="AES59969"/>
    <property type="gene ID" value="MTR_1g038460"/>
</dbReference>
<keyword evidence="4" id="KW-1185">Reference proteome</keyword>
<keyword evidence="1" id="KW-1133">Transmembrane helix</keyword>
<evidence type="ECO:0000313" key="3">
    <source>
        <dbReference type="EnsemblPlants" id="AES59969"/>
    </source>
</evidence>
<keyword evidence="1" id="KW-0812">Transmembrane</keyword>
<keyword evidence="1" id="KW-0472">Membrane</keyword>
<feature type="transmembrane region" description="Helical" evidence="1">
    <location>
        <begin position="6"/>
        <end position="25"/>
    </location>
</feature>
<reference evidence="2 4" key="1">
    <citation type="journal article" date="2011" name="Nature">
        <title>The Medicago genome provides insight into the evolution of rhizobial symbioses.</title>
        <authorList>
            <person name="Young N.D."/>
            <person name="Debelle F."/>
            <person name="Oldroyd G.E."/>
            <person name="Geurts R."/>
            <person name="Cannon S.B."/>
            <person name="Udvardi M.K."/>
            <person name="Benedito V.A."/>
            <person name="Mayer K.F."/>
            <person name="Gouzy J."/>
            <person name="Schoof H."/>
            <person name="Van de Peer Y."/>
            <person name="Proost S."/>
            <person name="Cook D.R."/>
            <person name="Meyers B.C."/>
            <person name="Spannagl M."/>
            <person name="Cheung F."/>
            <person name="De Mita S."/>
            <person name="Krishnakumar V."/>
            <person name="Gundlach H."/>
            <person name="Zhou S."/>
            <person name="Mudge J."/>
            <person name="Bharti A.K."/>
            <person name="Murray J.D."/>
            <person name="Naoumkina M.A."/>
            <person name="Rosen B."/>
            <person name="Silverstein K.A."/>
            <person name="Tang H."/>
            <person name="Rombauts S."/>
            <person name="Zhao P.X."/>
            <person name="Zhou P."/>
            <person name="Barbe V."/>
            <person name="Bardou P."/>
            <person name="Bechner M."/>
            <person name="Bellec A."/>
            <person name="Berger A."/>
            <person name="Berges H."/>
            <person name="Bidwell S."/>
            <person name="Bisseling T."/>
            <person name="Choisne N."/>
            <person name="Couloux A."/>
            <person name="Denny R."/>
            <person name="Deshpande S."/>
            <person name="Dai X."/>
            <person name="Doyle J.J."/>
            <person name="Dudez A.M."/>
            <person name="Farmer A.D."/>
            <person name="Fouteau S."/>
            <person name="Franken C."/>
            <person name="Gibelin C."/>
            <person name="Gish J."/>
            <person name="Goldstein S."/>
            <person name="Gonzalez A.J."/>
            <person name="Green P.J."/>
            <person name="Hallab A."/>
            <person name="Hartog M."/>
            <person name="Hua A."/>
            <person name="Humphray S.J."/>
            <person name="Jeong D.H."/>
            <person name="Jing Y."/>
            <person name="Jocker A."/>
            <person name="Kenton S.M."/>
            <person name="Kim D.J."/>
            <person name="Klee K."/>
            <person name="Lai H."/>
            <person name="Lang C."/>
            <person name="Lin S."/>
            <person name="Macmil S.L."/>
            <person name="Magdelenat G."/>
            <person name="Matthews L."/>
            <person name="McCorrison J."/>
            <person name="Monaghan E.L."/>
            <person name="Mun J.H."/>
            <person name="Najar F.Z."/>
            <person name="Nicholson C."/>
            <person name="Noirot C."/>
            <person name="O'Bleness M."/>
            <person name="Paule C.R."/>
            <person name="Poulain J."/>
            <person name="Prion F."/>
            <person name="Qin B."/>
            <person name="Qu C."/>
            <person name="Retzel E.F."/>
            <person name="Riddle C."/>
            <person name="Sallet E."/>
            <person name="Samain S."/>
            <person name="Samson N."/>
            <person name="Sanders I."/>
            <person name="Saurat O."/>
            <person name="Scarpelli C."/>
            <person name="Schiex T."/>
            <person name="Segurens B."/>
            <person name="Severin A.J."/>
            <person name="Sherrier D.J."/>
            <person name="Shi R."/>
            <person name="Sims S."/>
            <person name="Singer S.R."/>
            <person name="Sinharoy S."/>
            <person name="Sterck L."/>
            <person name="Viollet A."/>
            <person name="Wang B.B."/>
            <person name="Wang K."/>
            <person name="Wang M."/>
            <person name="Wang X."/>
            <person name="Warfsmann J."/>
            <person name="Weissenbach J."/>
            <person name="White D.D."/>
            <person name="White J.D."/>
            <person name="Wiley G.B."/>
            <person name="Wincker P."/>
            <person name="Xing Y."/>
            <person name="Yang L."/>
            <person name="Yao Z."/>
            <person name="Ying F."/>
            <person name="Zhai J."/>
            <person name="Zhou L."/>
            <person name="Zuber A."/>
            <person name="Denarie J."/>
            <person name="Dixon R.A."/>
            <person name="May G.D."/>
            <person name="Schwartz D.C."/>
            <person name="Rogers J."/>
            <person name="Quetier F."/>
            <person name="Town C.D."/>
            <person name="Roe B.A."/>
        </authorList>
    </citation>
    <scope>NUCLEOTIDE SEQUENCE [LARGE SCALE GENOMIC DNA]</scope>
    <source>
        <strain evidence="2">A17</strain>
        <strain evidence="3 4">cv. Jemalong A17</strain>
    </source>
</reference>
<organism evidence="2 4">
    <name type="scientific">Medicago truncatula</name>
    <name type="common">Barrel medic</name>
    <name type="synonym">Medicago tribuloides</name>
    <dbReference type="NCBI Taxonomy" id="3880"/>
    <lineage>
        <taxon>Eukaryota</taxon>
        <taxon>Viridiplantae</taxon>
        <taxon>Streptophyta</taxon>
        <taxon>Embryophyta</taxon>
        <taxon>Tracheophyta</taxon>
        <taxon>Spermatophyta</taxon>
        <taxon>Magnoliopsida</taxon>
        <taxon>eudicotyledons</taxon>
        <taxon>Gunneridae</taxon>
        <taxon>Pentapetalae</taxon>
        <taxon>rosids</taxon>
        <taxon>fabids</taxon>
        <taxon>Fabales</taxon>
        <taxon>Fabaceae</taxon>
        <taxon>Papilionoideae</taxon>
        <taxon>50 kb inversion clade</taxon>
        <taxon>NPAAA clade</taxon>
        <taxon>Hologalegina</taxon>
        <taxon>IRL clade</taxon>
        <taxon>Trifolieae</taxon>
        <taxon>Medicago</taxon>
    </lineage>
</organism>
<accession>G7IBD5</accession>
<name>G7IBD5_MEDTR</name>
<evidence type="ECO:0000313" key="2">
    <source>
        <dbReference type="EMBL" id="AES59969.1"/>
    </source>
</evidence>
<evidence type="ECO:0000313" key="4">
    <source>
        <dbReference type="Proteomes" id="UP000002051"/>
    </source>
</evidence>
<gene>
    <name evidence="2" type="ordered locus">MTR_1g038460</name>
</gene>
<proteinExistence type="predicted"/>
<evidence type="ECO:0000256" key="1">
    <source>
        <dbReference type="SAM" id="Phobius"/>
    </source>
</evidence>
<dbReference type="PaxDb" id="3880-AES59969"/>
<sequence length="59" mass="7083">MKLTFIPLLCLTSIVFLPWCISFTFKKSLESWIYKGYKQDTTEKHYPIFKQTRGLDHHC</sequence>
<reference evidence="3" key="3">
    <citation type="submission" date="2015-04" db="UniProtKB">
        <authorList>
            <consortium name="EnsemblPlants"/>
        </authorList>
    </citation>
    <scope>IDENTIFICATION</scope>
    <source>
        <strain evidence="3">cv. Jemalong A17</strain>
    </source>
</reference>
<dbReference type="HOGENOM" id="CLU_2964267_0_0_1"/>
<dbReference type="AlphaFoldDB" id="G7IBD5"/>
<dbReference type="Proteomes" id="UP000002051">
    <property type="component" value="Unassembled WGS sequence"/>
</dbReference>
<protein>
    <submittedName>
        <fullName evidence="2">Envelope membrane protein</fullName>
    </submittedName>
</protein>